<dbReference type="EMBL" id="OU466858">
    <property type="protein sequence ID" value="CAH2048068.1"/>
    <property type="molecule type" value="Genomic_DNA"/>
</dbReference>
<keyword evidence="2" id="KW-1185">Reference proteome</keyword>
<name>A0AAU9RQT7_THLAR</name>
<dbReference type="AlphaFoldDB" id="A0AAU9RQT7"/>
<reference evidence="1 2" key="1">
    <citation type="submission" date="2022-03" db="EMBL/GenBank/DDBJ databases">
        <authorList>
            <person name="Nunn A."/>
            <person name="Chopra R."/>
            <person name="Nunn A."/>
            <person name="Contreras Garrido A."/>
        </authorList>
    </citation>
    <scope>NUCLEOTIDE SEQUENCE [LARGE SCALE GENOMIC DNA]</scope>
</reference>
<dbReference type="Proteomes" id="UP000836841">
    <property type="component" value="Chromosome 2"/>
</dbReference>
<evidence type="ECO:0000313" key="1">
    <source>
        <dbReference type="EMBL" id="CAH2048068.1"/>
    </source>
</evidence>
<sequence length="74" mass="8550">MFTTNDVVSSGSFLLPRRHLSGTIVQFYFQFPGRKINHLELDVRFNSKTSFYLDSQISDVLKGSENIKEVHLRS</sequence>
<evidence type="ECO:0000313" key="2">
    <source>
        <dbReference type="Proteomes" id="UP000836841"/>
    </source>
</evidence>
<proteinExistence type="predicted"/>
<organism evidence="1 2">
    <name type="scientific">Thlaspi arvense</name>
    <name type="common">Field penny-cress</name>
    <dbReference type="NCBI Taxonomy" id="13288"/>
    <lineage>
        <taxon>Eukaryota</taxon>
        <taxon>Viridiplantae</taxon>
        <taxon>Streptophyta</taxon>
        <taxon>Embryophyta</taxon>
        <taxon>Tracheophyta</taxon>
        <taxon>Spermatophyta</taxon>
        <taxon>Magnoliopsida</taxon>
        <taxon>eudicotyledons</taxon>
        <taxon>Gunneridae</taxon>
        <taxon>Pentapetalae</taxon>
        <taxon>rosids</taxon>
        <taxon>malvids</taxon>
        <taxon>Brassicales</taxon>
        <taxon>Brassicaceae</taxon>
        <taxon>Thlaspideae</taxon>
        <taxon>Thlaspi</taxon>
    </lineage>
</organism>
<accession>A0AAU9RQT7</accession>
<protein>
    <submittedName>
        <fullName evidence="1">Uncharacterized protein</fullName>
    </submittedName>
</protein>
<gene>
    <name evidence="1" type="ORF">TAV2_LOCUS6992</name>
</gene>